<organism evidence="9 10">
    <name type="scientific">Promicromonospora vindobonensis</name>
    <dbReference type="NCBI Taxonomy" id="195748"/>
    <lineage>
        <taxon>Bacteria</taxon>
        <taxon>Bacillati</taxon>
        <taxon>Actinomycetota</taxon>
        <taxon>Actinomycetes</taxon>
        <taxon>Micrococcales</taxon>
        <taxon>Promicromonosporaceae</taxon>
        <taxon>Promicromonospora</taxon>
    </lineage>
</organism>
<keyword evidence="4 7" id="KW-0068">Autocatalytic cleavage</keyword>
<evidence type="ECO:0000256" key="2">
    <source>
        <dbReference type="ARBA" id="ARBA00022763"/>
    </source>
</evidence>
<dbReference type="CDD" id="cd06529">
    <property type="entry name" value="S24_LexA-like"/>
    <property type="match status" value="1"/>
</dbReference>
<evidence type="ECO:0000256" key="3">
    <source>
        <dbReference type="ARBA" id="ARBA00022801"/>
    </source>
</evidence>
<keyword evidence="3 7" id="KW-0378">Hydrolase</keyword>
<dbReference type="SUPFAM" id="SSF51306">
    <property type="entry name" value="LexA/Signal peptidase"/>
    <property type="match status" value="1"/>
</dbReference>
<dbReference type="Gene3D" id="2.10.109.10">
    <property type="entry name" value="Umud Fragment, subunit A"/>
    <property type="match status" value="1"/>
</dbReference>
<evidence type="ECO:0000313" key="9">
    <source>
        <dbReference type="EMBL" id="MFD2794551.1"/>
    </source>
</evidence>
<evidence type="ECO:0000259" key="8">
    <source>
        <dbReference type="Pfam" id="PF00717"/>
    </source>
</evidence>
<dbReference type="EMBL" id="JBHUOG010000002">
    <property type="protein sequence ID" value="MFD2794551.1"/>
    <property type="molecule type" value="Genomic_DNA"/>
</dbReference>
<dbReference type="RefSeq" id="WP_377183752.1">
    <property type="nucleotide sequence ID" value="NZ_JBHUOG010000002.1"/>
</dbReference>
<dbReference type="Proteomes" id="UP001597479">
    <property type="component" value="Unassembled WGS sequence"/>
</dbReference>
<evidence type="ECO:0000256" key="6">
    <source>
        <dbReference type="ARBA" id="ARBA00023236"/>
    </source>
</evidence>
<keyword evidence="2" id="KW-0227">DNA damage</keyword>
<name>A0ABW5VTC7_9MICO</name>
<dbReference type="InterPro" id="IPR050077">
    <property type="entry name" value="LexA_repressor"/>
</dbReference>
<proteinExistence type="inferred from homology"/>
<dbReference type="Pfam" id="PF00717">
    <property type="entry name" value="Peptidase_S24"/>
    <property type="match status" value="1"/>
</dbReference>
<dbReference type="PANTHER" id="PTHR33516:SF2">
    <property type="entry name" value="LEXA REPRESSOR-RELATED"/>
    <property type="match status" value="1"/>
</dbReference>
<evidence type="ECO:0000256" key="4">
    <source>
        <dbReference type="ARBA" id="ARBA00022813"/>
    </source>
</evidence>
<accession>A0ABW5VTC7</accession>
<dbReference type="PANTHER" id="PTHR33516">
    <property type="entry name" value="LEXA REPRESSOR"/>
    <property type="match status" value="1"/>
</dbReference>
<dbReference type="NCBIfam" id="NF007621">
    <property type="entry name" value="PRK10276.1"/>
    <property type="match status" value="1"/>
</dbReference>
<dbReference type="InterPro" id="IPR015927">
    <property type="entry name" value="Peptidase_S24_S26A/B/C"/>
</dbReference>
<evidence type="ECO:0000256" key="7">
    <source>
        <dbReference type="RuleBase" id="RU003991"/>
    </source>
</evidence>
<feature type="domain" description="Peptidase S24/S26A/S26B/S26C" evidence="8">
    <location>
        <begin position="28"/>
        <end position="139"/>
    </location>
</feature>
<evidence type="ECO:0000256" key="5">
    <source>
        <dbReference type="ARBA" id="ARBA00023204"/>
    </source>
</evidence>
<dbReference type="PRINTS" id="PR00726">
    <property type="entry name" value="LEXASERPTASE"/>
</dbReference>
<protein>
    <submittedName>
        <fullName evidence="9">LexA family protein</fullName>
    </submittedName>
</protein>
<comment type="similarity">
    <text evidence="1 7">Belongs to the peptidase S24 family.</text>
</comment>
<evidence type="ECO:0000256" key="1">
    <source>
        <dbReference type="ARBA" id="ARBA00007484"/>
    </source>
</evidence>
<evidence type="ECO:0000313" key="10">
    <source>
        <dbReference type="Proteomes" id="UP001597479"/>
    </source>
</evidence>
<keyword evidence="10" id="KW-1185">Reference proteome</keyword>
<reference evidence="10" key="1">
    <citation type="journal article" date="2019" name="Int. J. Syst. Evol. Microbiol.">
        <title>The Global Catalogue of Microorganisms (GCM) 10K type strain sequencing project: providing services to taxonomists for standard genome sequencing and annotation.</title>
        <authorList>
            <consortium name="The Broad Institute Genomics Platform"/>
            <consortium name="The Broad Institute Genome Sequencing Center for Infectious Disease"/>
            <person name="Wu L."/>
            <person name="Ma J."/>
        </authorList>
    </citation>
    <scope>NUCLEOTIDE SEQUENCE [LARGE SCALE GENOMIC DNA]</scope>
    <source>
        <strain evidence="10">CCM 7044</strain>
    </source>
</reference>
<keyword evidence="6" id="KW-0742">SOS response</keyword>
<dbReference type="InterPro" id="IPR036286">
    <property type="entry name" value="LexA/Signal_pep-like_sf"/>
</dbReference>
<dbReference type="InterPro" id="IPR006197">
    <property type="entry name" value="Peptidase_S24_LexA"/>
</dbReference>
<dbReference type="InterPro" id="IPR039418">
    <property type="entry name" value="LexA-like"/>
</dbReference>
<gene>
    <name evidence="9" type="ORF">ACFS27_13425</name>
</gene>
<comment type="caution">
    <text evidence="9">The sequence shown here is derived from an EMBL/GenBank/DDBJ whole genome shotgun (WGS) entry which is preliminary data.</text>
</comment>
<keyword evidence="5" id="KW-0234">DNA repair</keyword>
<sequence>MFAHSPRPASSATISPTSTNALRVAPVSVAAGFPSPAQDYYDGAIDLTEMLVHDHAATFIVRAAGDSMTEAGISHGDELLVDRSKTPQDGDVVVAVLDGELTVKRLEVGPRGVVLRADNANHPDITVPELSDLQVWGVVTYCIHHLRGRR</sequence>